<evidence type="ECO:0008006" key="3">
    <source>
        <dbReference type="Google" id="ProtNLM"/>
    </source>
</evidence>
<organism evidence="2">
    <name type="scientific">Cacopsylla melanoneura</name>
    <dbReference type="NCBI Taxonomy" id="428564"/>
    <lineage>
        <taxon>Eukaryota</taxon>
        <taxon>Metazoa</taxon>
        <taxon>Ecdysozoa</taxon>
        <taxon>Arthropoda</taxon>
        <taxon>Hexapoda</taxon>
        <taxon>Insecta</taxon>
        <taxon>Pterygota</taxon>
        <taxon>Neoptera</taxon>
        <taxon>Paraneoptera</taxon>
        <taxon>Hemiptera</taxon>
        <taxon>Sternorrhyncha</taxon>
        <taxon>Psylloidea</taxon>
        <taxon>Psyllidae</taxon>
        <taxon>Psyllinae</taxon>
        <taxon>Cacopsylla</taxon>
    </lineage>
</organism>
<reference evidence="2" key="1">
    <citation type="submission" date="2021-05" db="EMBL/GenBank/DDBJ databases">
        <authorList>
            <person name="Alioto T."/>
            <person name="Alioto T."/>
            <person name="Gomez Garrido J."/>
        </authorList>
    </citation>
    <scope>NUCLEOTIDE SEQUENCE</scope>
</reference>
<dbReference type="AlphaFoldDB" id="A0A8D8Z631"/>
<evidence type="ECO:0000256" key="1">
    <source>
        <dbReference type="SAM" id="SignalP"/>
    </source>
</evidence>
<dbReference type="EMBL" id="HBUF01198339">
    <property type="protein sequence ID" value="CAG6660977.1"/>
    <property type="molecule type" value="Transcribed_RNA"/>
</dbReference>
<protein>
    <recommendedName>
        <fullName evidence="3">Secreted protein</fullName>
    </recommendedName>
</protein>
<dbReference type="EMBL" id="HBUF01599917">
    <property type="protein sequence ID" value="CAG6775829.1"/>
    <property type="molecule type" value="Transcribed_RNA"/>
</dbReference>
<dbReference type="EMBL" id="HBUF01418555">
    <property type="protein sequence ID" value="CAG6740361.1"/>
    <property type="molecule type" value="Transcribed_RNA"/>
</dbReference>
<dbReference type="EMBL" id="HBUF01069283">
    <property type="protein sequence ID" value="CAG6628938.1"/>
    <property type="molecule type" value="Transcribed_RNA"/>
</dbReference>
<accession>A0A8D8Z631</accession>
<evidence type="ECO:0000313" key="2">
    <source>
        <dbReference type="EMBL" id="CAG6740362.1"/>
    </source>
</evidence>
<keyword evidence="1" id="KW-0732">Signal</keyword>
<sequence length="112" mass="12472">MPARAAWRIRVLSTLILNVIRLLRRIRAVCIRLTASRFTAQGACSRPSLVLGTLADGLVQLTPIFCFARQAELGAVPLVNHTRNGGVLVAEQLRVWGYFNWPGTLYAVGWHF</sequence>
<proteinExistence type="predicted"/>
<feature type="signal peptide" evidence="1">
    <location>
        <begin position="1"/>
        <end position="28"/>
    </location>
</feature>
<dbReference type="EMBL" id="HBUF01418556">
    <property type="protein sequence ID" value="CAG6740362.1"/>
    <property type="molecule type" value="Transcribed_RNA"/>
</dbReference>
<dbReference type="EMBL" id="HBUF01069282">
    <property type="protein sequence ID" value="CAG6628937.1"/>
    <property type="molecule type" value="Transcribed_RNA"/>
</dbReference>
<dbReference type="EMBL" id="HBUF01599915">
    <property type="protein sequence ID" value="CAG6775827.1"/>
    <property type="molecule type" value="Transcribed_RNA"/>
</dbReference>
<name>A0A8D8Z631_9HEMI</name>
<feature type="chain" id="PRO_5036262637" description="Secreted protein" evidence="1">
    <location>
        <begin position="29"/>
        <end position="112"/>
    </location>
</feature>